<dbReference type="Pfam" id="PF07596">
    <property type="entry name" value="SBP_bac_10"/>
    <property type="match status" value="1"/>
</dbReference>
<dbReference type="PANTHER" id="PTHR30093">
    <property type="entry name" value="GENERAL SECRETION PATHWAY PROTEIN G"/>
    <property type="match status" value="1"/>
</dbReference>
<dbReference type="Proteomes" id="UP000316426">
    <property type="component" value="Chromosome"/>
</dbReference>
<dbReference type="PANTHER" id="PTHR30093:SF2">
    <property type="entry name" value="TYPE II SECRETION SYSTEM PROTEIN H"/>
    <property type="match status" value="1"/>
</dbReference>
<feature type="domain" description="DUF1559" evidence="1">
    <location>
        <begin position="34"/>
        <end position="299"/>
    </location>
</feature>
<gene>
    <name evidence="2" type="primary">pulG_1</name>
    <name evidence="2" type="ORF">Spa11_02840</name>
</gene>
<dbReference type="NCBIfam" id="TIGR04294">
    <property type="entry name" value="pre_pil_HX9DG"/>
    <property type="match status" value="1"/>
</dbReference>
<sequence length="317" mass="34322" precursor="true">MNRKSTQRGFTLVELLVVIAIIGILVALLLPAVQAAREAARRNQCVNNLKNIALAILNYEDTNGGLPPATPFFDQCPETGKVSEINKHRISGFVLILPQLEEGALYDQYQLDKSPYVWMSDNTGNNWHRLPGREGLPEARPDIYVCPSEQSPAIHENPDPGPIRNGLKPATGTYAFVTGSIGPPEVGVSAKCDNTGAFRYGNPIALRKVIDGLSKTFFVGEVIDPHTRKGSNIWSFAARHADSMRTTTNPLNTAPGLGLVIDFGATQGSNGAFASRHPGGANFAYGDGHVEFLPEEIDMDSYRALSTIASEDFVTND</sequence>
<organism evidence="2 3">
    <name type="scientific">Botrimarina mediterranea</name>
    <dbReference type="NCBI Taxonomy" id="2528022"/>
    <lineage>
        <taxon>Bacteria</taxon>
        <taxon>Pseudomonadati</taxon>
        <taxon>Planctomycetota</taxon>
        <taxon>Planctomycetia</taxon>
        <taxon>Pirellulales</taxon>
        <taxon>Lacipirellulaceae</taxon>
        <taxon>Botrimarina</taxon>
    </lineage>
</organism>
<protein>
    <submittedName>
        <fullName evidence="2">Type II secretion system protein G</fullName>
    </submittedName>
</protein>
<proteinExistence type="predicted"/>
<dbReference type="KEGG" id="bmei:Spa11_02840"/>
<keyword evidence="3" id="KW-1185">Reference proteome</keyword>
<dbReference type="InterPro" id="IPR012902">
    <property type="entry name" value="N_methyl_site"/>
</dbReference>
<reference evidence="2 3" key="1">
    <citation type="submission" date="2019-02" db="EMBL/GenBank/DDBJ databases">
        <title>Deep-cultivation of Planctomycetes and their phenomic and genomic characterization uncovers novel biology.</title>
        <authorList>
            <person name="Wiegand S."/>
            <person name="Jogler M."/>
            <person name="Boedeker C."/>
            <person name="Pinto D."/>
            <person name="Vollmers J."/>
            <person name="Rivas-Marin E."/>
            <person name="Kohn T."/>
            <person name="Peeters S.H."/>
            <person name="Heuer A."/>
            <person name="Rast P."/>
            <person name="Oberbeckmann S."/>
            <person name="Bunk B."/>
            <person name="Jeske O."/>
            <person name="Meyerdierks A."/>
            <person name="Storesund J.E."/>
            <person name="Kallscheuer N."/>
            <person name="Luecker S."/>
            <person name="Lage O.M."/>
            <person name="Pohl T."/>
            <person name="Merkel B.J."/>
            <person name="Hornburger P."/>
            <person name="Mueller R.-W."/>
            <person name="Bruemmer F."/>
            <person name="Labrenz M."/>
            <person name="Spormann A.M."/>
            <person name="Op den Camp H."/>
            <person name="Overmann J."/>
            <person name="Amann R."/>
            <person name="Jetten M.S.M."/>
            <person name="Mascher T."/>
            <person name="Medema M.H."/>
            <person name="Devos D.P."/>
            <person name="Kaster A.-K."/>
            <person name="Ovreas L."/>
            <person name="Rohde M."/>
            <person name="Galperin M.Y."/>
            <person name="Jogler C."/>
        </authorList>
    </citation>
    <scope>NUCLEOTIDE SEQUENCE [LARGE SCALE GENOMIC DNA]</scope>
    <source>
        <strain evidence="2 3">Spa11</strain>
    </source>
</reference>
<name>A0A518K2T3_9BACT</name>
<dbReference type="InterPro" id="IPR011453">
    <property type="entry name" value="DUF1559"/>
</dbReference>
<dbReference type="SUPFAM" id="SSF54523">
    <property type="entry name" value="Pili subunits"/>
    <property type="match status" value="1"/>
</dbReference>
<dbReference type="AlphaFoldDB" id="A0A518K2T3"/>
<dbReference type="Pfam" id="PF07963">
    <property type="entry name" value="N_methyl"/>
    <property type="match status" value="1"/>
</dbReference>
<evidence type="ECO:0000313" key="3">
    <source>
        <dbReference type="Proteomes" id="UP000316426"/>
    </source>
</evidence>
<dbReference type="EMBL" id="CP036349">
    <property type="protein sequence ID" value="QDV72113.1"/>
    <property type="molecule type" value="Genomic_DNA"/>
</dbReference>
<dbReference type="Gene3D" id="3.30.700.10">
    <property type="entry name" value="Glycoprotein, Type 4 Pilin"/>
    <property type="match status" value="1"/>
</dbReference>
<evidence type="ECO:0000313" key="2">
    <source>
        <dbReference type="EMBL" id="QDV72113.1"/>
    </source>
</evidence>
<evidence type="ECO:0000259" key="1">
    <source>
        <dbReference type="Pfam" id="PF07596"/>
    </source>
</evidence>
<dbReference type="NCBIfam" id="TIGR02532">
    <property type="entry name" value="IV_pilin_GFxxxE"/>
    <property type="match status" value="1"/>
</dbReference>
<accession>A0A518K2T3</accession>
<dbReference type="InterPro" id="IPR027558">
    <property type="entry name" value="Pre_pil_HX9DG_C"/>
</dbReference>
<dbReference type="RefSeq" id="WP_197529659.1">
    <property type="nucleotide sequence ID" value="NZ_CP036349.1"/>
</dbReference>
<dbReference type="InterPro" id="IPR045584">
    <property type="entry name" value="Pilin-like"/>
</dbReference>
<dbReference type="PROSITE" id="PS00409">
    <property type="entry name" value="PROKAR_NTER_METHYL"/>
    <property type="match status" value="1"/>
</dbReference>